<gene>
    <name evidence="1" type="ORF">SAMN05421636_102275</name>
</gene>
<dbReference type="STRING" id="641691.SAMN05421636_102275"/>
<accession>A0A1G6YJW4</accession>
<name>A0A1G6YJW4_9FLAO</name>
<sequence>MHSTKIMHVKRIRITLLPLLAILILASVNAREKTVASEKEIVVLTLKKYKDALQSLTTEGTFELFAED</sequence>
<dbReference type="EMBL" id="FNAO01000002">
    <property type="protein sequence ID" value="SDD90283.1"/>
    <property type="molecule type" value="Genomic_DNA"/>
</dbReference>
<reference evidence="1 2" key="1">
    <citation type="submission" date="2016-10" db="EMBL/GenBank/DDBJ databases">
        <authorList>
            <person name="de Groot N.N."/>
        </authorList>
    </citation>
    <scope>NUCLEOTIDE SEQUENCE [LARGE SCALE GENOMIC DNA]</scope>
    <source>
        <strain evidence="1 2">DSM 23421</strain>
    </source>
</reference>
<organism evidence="1 2">
    <name type="scientific">Pricia antarctica</name>
    <dbReference type="NCBI Taxonomy" id="641691"/>
    <lineage>
        <taxon>Bacteria</taxon>
        <taxon>Pseudomonadati</taxon>
        <taxon>Bacteroidota</taxon>
        <taxon>Flavobacteriia</taxon>
        <taxon>Flavobacteriales</taxon>
        <taxon>Flavobacteriaceae</taxon>
        <taxon>Pricia</taxon>
    </lineage>
</organism>
<dbReference type="Proteomes" id="UP000199109">
    <property type="component" value="Unassembled WGS sequence"/>
</dbReference>
<protein>
    <submittedName>
        <fullName evidence="1">Uncharacterized protein</fullName>
    </submittedName>
</protein>
<keyword evidence="2" id="KW-1185">Reference proteome</keyword>
<dbReference type="AlphaFoldDB" id="A0A1G6YJW4"/>
<evidence type="ECO:0000313" key="2">
    <source>
        <dbReference type="Proteomes" id="UP000199109"/>
    </source>
</evidence>
<evidence type="ECO:0000313" key="1">
    <source>
        <dbReference type="EMBL" id="SDD90283.1"/>
    </source>
</evidence>
<proteinExistence type="predicted"/>